<evidence type="ECO:0000313" key="2">
    <source>
        <dbReference type="EMBL" id="BBH40984.1"/>
    </source>
</evidence>
<dbReference type="AlphaFoldDB" id="A0A3G9K296"/>
<dbReference type="InterPro" id="IPR036852">
    <property type="entry name" value="Peptidase_S8/S53_dom_sf"/>
</dbReference>
<dbReference type="SUPFAM" id="SSF52743">
    <property type="entry name" value="Subtilisin-like"/>
    <property type="match status" value="1"/>
</dbReference>
<accession>A0A3G9K296</accession>
<proteinExistence type="predicted"/>
<dbReference type="InterPro" id="IPR000209">
    <property type="entry name" value="Peptidase_S8/S53_dom"/>
</dbReference>
<dbReference type="GO" id="GO:0004252">
    <property type="term" value="F:serine-type endopeptidase activity"/>
    <property type="evidence" value="ECO:0007669"/>
    <property type="project" value="InterPro"/>
</dbReference>
<dbReference type="Proteomes" id="UP000278152">
    <property type="component" value="Chromosome"/>
</dbReference>
<sequence>MPDLNAIPGMTALRSQTKGDPRIKIAVLDGPIDLDCACFQGANITRLDPYWSQEFPIDPQHLQAFLDVEKSAKSDEEKGDMLKEAIPDENILQSLHLRFHANHIISTICGQPDSPVEGIAPNATVINIPIAYSNEDFINPLNLSRAISTAIEQGVNIIHCAACHPTQSG</sequence>
<evidence type="ECO:0000259" key="1">
    <source>
        <dbReference type="Pfam" id="PF00082"/>
    </source>
</evidence>
<protein>
    <submittedName>
        <fullName evidence="2">Putative peptidase PatG homolog</fullName>
    </submittedName>
</protein>
<dbReference type="KEGG" id="mvz:myaer102_35710"/>
<feature type="domain" description="Peptidase S8/S53" evidence="1">
    <location>
        <begin position="23"/>
        <end position="158"/>
    </location>
</feature>
<dbReference type="Pfam" id="PF00082">
    <property type="entry name" value="Peptidase_S8"/>
    <property type="match status" value="1"/>
</dbReference>
<evidence type="ECO:0000313" key="3">
    <source>
        <dbReference type="Proteomes" id="UP000278152"/>
    </source>
</evidence>
<name>A0A3G9K296_MICVR</name>
<gene>
    <name evidence="2" type="ORF">myaer102_35710</name>
</gene>
<reference evidence="2 3" key="1">
    <citation type="submission" date="2018-11" db="EMBL/GenBank/DDBJ databases">
        <title>Complete genome sequence of Microcystis aeruginosa NIES-102.</title>
        <authorList>
            <person name="Yamaguchi H."/>
            <person name="Suzuki S."/>
            <person name="Kawachi M."/>
        </authorList>
    </citation>
    <scope>NUCLEOTIDE SEQUENCE [LARGE SCALE GENOMIC DNA]</scope>
    <source>
        <strain evidence="2 3">NIES-102</strain>
    </source>
</reference>
<dbReference type="GO" id="GO:0006508">
    <property type="term" value="P:proteolysis"/>
    <property type="evidence" value="ECO:0007669"/>
    <property type="project" value="InterPro"/>
</dbReference>
<dbReference type="EMBL" id="AP019314">
    <property type="protein sequence ID" value="BBH40984.1"/>
    <property type="molecule type" value="Genomic_DNA"/>
</dbReference>
<dbReference type="Gene3D" id="3.40.50.200">
    <property type="entry name" value="Peptidase S8/S53 domain"/>
    <property type="match status" value="1"/>
</dbReference>
<organism evidence="2 3">
    <name type="scientific">Microcystis viridis NIES-102</name>
    <dbReference type="NCBI Taxonomy" id="213615"/>
    <lineage>
        <taxon>Bacteria</taxon>
        <taxon>Bacillati</taxon>
        <taxon>Cyanobacteriota</taxon>
        <taxon>Cyanophyceae</taxon>
        <taxon>Oscillatoriophycideae</taxon>
        <taxon>Chroococcales</taxon>
        <taxon>Microcystaceae</taxon>
        <taxon>Microcystis</taxon>
    </lineage>
</organism>